<dbReference type="RefSeq" id="WP_369185750.1">
    <property type="nucleotide sequence ID" value="NZ_CP163445.1"/>
</dbReference>
<feature type="domain" description="Biotin-protein ligase N-terminal" evidence="2">
    <location>
        <begin position="49"/>
        <end position="146"/>
    </location>
</feature>
<reference evidence="3" key="1">
    <citation type="submission" date="2024-07" db="EMBL/GenBank/DDBJ databases">
        <authorList>
            <person name="Yu S.T."/>
        </authorList>
    </citation>
    <scope>NUCLEOTIDE SEQUENCE</scope>
    <source>
        <strain evidence="3">Y1</strain>
    </source>
</reference>
<dbReference type="SUPFAM" id="SSF52317">
    <property type="entry name" value="Class I glutamine amidotransferase-like"/>
    <property type="match status" value="1"/>
</dbReference>
<evidence type="ECO:0000259" key="2">
    <source>
        <dbReference type="Pfam" id="PF09825"/>
    </source>
</evidence>
<feature type="region of interest" description="Disordered" evidence="1">
    <location>
        <begin position="15"/>
        <end position="40"/>
    </location>
</feature>
<evidence type="ECO:0000256" key="1">
    <source>
        <dbReference type="SAM" id="MobiDB-lite"/>
    </source>
</evidence>
<dbReference type="InterPro" id="IPR019197">
    <property type="entry name" value="Biotin-prot_ligase_N"/>
</dbReference>
<sequence length="272" mass="28296">MAAAVLAASACTAAPTPNGDGTEARPAAVSAGADAADGTPPAAGRPLALVYRGPAACDGCAEAARQMLEREGYGVRYIGAREKLHFGADAFAGAALYVQPGGTNGQEVSTAWRLLQHETGFSPDLVRDFVRAGGHYLGLCMGGYLAGDPGYDLLPGDSGQYIHSPGATITDEHDHLVDVAWRGQNRRMYFQDGPYFDVHGPGVDVLARYSNNRAAAVVAPYGAGRVAVSGPHPEAPSDWYDDYDLTDESTTGRVLGADLLHTLTPTAPPSAP</sequence>
<dbReference type="Gene3D" id="3.40.50.880">
    <property type="match status" value="1"/>
</dbReference>
<proteinExistence type="predicted"/>
<organism evidence="3">
    <name type="scientific">Streptomyces sp. Y1</name>
    <dbReference type="NCBI Taxonomy" id="3238634"/>
    <lineage>
        <taxon>Bacteria</taxon>
        <taxon>Bacillati</taxon>
        <taxon>Actinomycetota</taxon>
        <taxon>Actinomycetes</taxon>
        <taxon>Kitasatosporales</taxon>
        <taxon>Streptomycetaceae</taxon>
        <taxon>Streptomyces</taxon>
    </lineage>
</organism>
<feature type="compositionally biased region" description="Low complexity" evidence="1">
    <location>
        <begin position="24"/>
        <end position="40"/>
    </location>
</feature>
<dbReference type="InterPro" id="IPR029062">
    <property type="entry name" value="Class_I_gatase-like"/>
</dbReference>
<dbReference type="Pfam" id="PF09825">
    <property type="entry name" value="BPL_N"/>
    <property type="match status" value="1"/>
</dbReference>
<dbReference type="EMBL" id="CP163445">
    <property type="protein sequence ID" value="XDQ83677.1"/>
    <property type="molecule type" value="Genomic_DNA"/>
</dbReference>
<dbReference type="AlphaFoldDB" id="A0AB39TWU5"/>
<protein>
    <submittedName>
        <fullName evidence="3">BPL-N domain-containing protein</fullName>
    </submittedName>
</protein>
<gene>
    <name evidence="3" type="ORF">AB2U05_36810</name>
</gene>
<name>A0AB39TWU5_9ACTN</name>
<evidence type="ECO:0000313" key="3">
    <source>
        <dbReference type="EMBL" id="XDQ83677.1"/>
    </source>
</evidence>
<accession>A0AB39TWU5</accession>